<evidence type="ECO:0000256" key="1">
    <source>
        <dbReference type="SAM" id="MobiDB-lite"/>
    </source>
</evidence>
<dbReference type="EMBL" id="KV425606">
    <property type="protein sequence ID" value="KZT21534.1"/>
    <property type="molecule type" value="Genomic_DNA"/>
</dbReference>
<evidence type="ECO:0000313" key="2">
    <source>
        <dbReference type="EMBL" id="KZT21534.1"/>
    </source>
</evidence>
<evidence type="ECO:0000313" key="3">
    <source>
        <dbReference type="Proteomes" id="UP000076761"/>
    </source>
</evidence>
<gene>
    <name evidence="2" type="ORF">NEOLEDRAFT_1181694</name>
</gene>
<sequence length="408" mass="45464">MSCFFTSRKAFLGPADLPALEMAEVVSTSIDAVAAEDTAIGDPIVRLPAMNAQCYDGSSENYALSKVPMWVGPGPAVAQHPSLQTIDREYFPLQYGHNNALSPGYHQHWVPPMPMATDTAQLAHPLSTMEVYSPCTLITKPETVQESLHLQPQEYPQELTPLLESEQTSNEASGYAEPELVTHWPPRLRASSFRFNPFHEEDDQARLYLATVNGYPEPVLPENPPSSTTSTLLTPFDNVESTWLHAIGDDRGKSARPNGANGDRVGGEIQGLHGLQTASIGEKMTDVPMGDNTGTSNRQTPMGVLKRKDPNPTKGNRRLERRVRFAKMNHPRTDEDVEVVIEREANKYLDLLEYLSYRATVRVKANTLSDQDCDTLPLLPLWLHFPDFLPAVFDTHKENISLLRLCRH</sequence>
<dbReference type="OrthoDB" id="3332300at2759"/>
<dbReference type="InParanoid" id="A0A165PUY9"/>
<accession>A0A165PUY9</accession>
<dbReference type="Proteomes" id="UP000076761">
    <property type="component" value="Unassembled WGS sequence"/>
</dbReference>
<feature type="region of interest" description="Disordered" evidence="1">
    <location>
        <begin position="285"/>
        <end position="318"/>
    </location>
</feature>
<name>A0A165PUY9_9AGAM</name>
<dbReference type="AlphaFoldDB" id="A0A165PUY9"/>
<reference evidence="2 3" key="1">
    <citation type="journal article" date="2016" name="Mol. Biol. Evol.">
        <title>Comparative Genomics of Early-Diverging Mushroom-Forming Fungi Provides Insights into the Origins of Lignocellulose Decay Capabilities.</title>
        <authorList>
            <person name="Nagy L.G."/>
            <person name="Riley R."/>
            <person name="Tritt A."/>
            <person name="Adam C."/>
            <person name="Daum C."/>
            <person name="Floudas D."/>
            <person name="Sun H."/>
            <person name="Yadav J.S."/>
            <person name="Pangilinan J."/>
            <person name="Larsson K.H."/>
            <person name="Matsuura K."/>
            <person name="Barry K."/>
            <person name="Labutti K."/>
            <person name="Kuo R."/>
            <person name="Ohm R.A."/>
            <person name="Bhattacharya S.S."/>
            <person name="Shirouzu T."/>
            <person name="Yoshinaga Y."/>
            <person name="Martin F.M."/>
            <person name="Grigoriev I.V."/>
            <person name="Hibbett D.S."/>
        </authorList>
    </citation>
    <scope>NUCLEOTIDE SEQUENCE [LARGE SCALE GENOMIC DNA]</scope>
    <source>
        <strain evidence="2 3">HHB14362 ss-1</strain>
    </source>
</reference>
<proteinExistence type="predicted"/>
<keyword evidence="3" id="KW-1185">Reference proteome</keyword>
<organism evidence="2 3">
    <name type="scientific">Neolentinus lepideus HHB14362 ss-1</name>
    <dbReference type="NCBI Taxonomy" id="1314782"/>
    <lineage>
        <taxon>Eukaryota</taxon>
        <taxon>Fungi</taxon>
        <taxon>Dikarya</taxon>
        <taxon>Basidiomycota</taxon>
        <taxon>Agaricomycotina</taxon>
        <taxon>Agaricomycetes</taxon>
        <taxon>Gloeophyllales</taxon>
        <taxon>Gloeophyllaceae</taxon>
        <taxon>Neolentinus</taxon>
    </lineage>
</organism>
<protein>
    <submittedName>
        <fullName evidence="2">Uncharacterized protein</fullName>
    </submittedName>
</protein>